<accession>A0ACB8SA62</accession>
<evidence type="ECO:0000313" key="2">
    <source>
        <dbReference type="Proteomes" id="UP000814033"/>
    </source>
</evidence>
<dbReference type="Proteomes" id="UP000814033">
    <property type="component" value="Unassembled WGS sequence"/>
</dbReference>
<sequence length="174" mass="18843">MPYEMMRARHPEGFRPTLEPGCRNQVLDLHCATGEGERGCGVGCTGYLWKLYQLDCPTRPPATACTRAAEGFALSLFLHSLRGSEAGDARNGELEGTRRCCKRYFTLSPLTPGYQSPRTVPELSWHHGRGATIAIDFKLSAPGLACLGIGSRNIVGSGASAETTARFRNIVNPC</sequence>
<keyword evidence="2" id="KW-1185">Reference proteome</keyword>
<gene>
    <name evidence="1" type="ORF">FA95DRAFT_725454</name>
</gene>
<reference evidence="1" key="1">
    <citation type="submission" date="2021-02" db="EMBL/GenBank/DDBJ databases">
        <authorList>
            <consortium name="DOE Joint Genome Institute"/>
            <person name="Ahrendt S."/>
            <person name="Looney B.P."/>
            <person name="Miyauchi S."/>
            <person name="Morin E."/>
            <person name="Drula E."/>
            <person name="Courty P.E."/>
            <person name="Chicoki N."/>
            <person name="Fauchery L."/>
            <person name="Kohler A."/>
            <person name="Kuo A."/>
            <person name="Labutti K."/>
            <person name="Pangilinan J."/>
            <person name="Lipzen A."/>
            <person name="Riley R."/>
            <person name="Andreopoulos W."/>
            <person name="He G."/>
            <person name="Johnson J."/>
            <person name="Barry K.W."/>
            <person name="Grigoriev I.V."/>
            <person name="Nagy L."/>
            <person name="Hibbett D."/>
            <person name="Henrissat B."/>
            <person name="Matheny P.B."/>
            <person name="Labbe J."/>
            <person name="Martin F."/>
        </authorList>
    </citation>
    <scope>NUCLEOTIDE SEQUENCE</scope>
    <source>
        <strain evidence="1">FP105234-sp</strain>
    </source>
</reference>
<evidence type="ECO:0000313" key="1">
    <source>
        <dbReference type="EMBL" id="KAI0053300.1"/>
    </source>
</evidence>
<reference evidence="1" key="2">
    <citation type="journal article" date="2022" name="New Phytol.">
        <title>Evolutionary transition to the ectomycorrhizal habit in the genomes of a hyperdiverse lineage of mushroom-forming fungi.</title>
        <authorList>
            <person name="Looney B."/>
            <person name="Miyauchi S."/>
            <person name="Morin E."/>
            <person name="Drula E."/>
            <person name="Courty P.E."/>
            <person name="Kohler A."/>
            <person name="Kuo A."/>
            <person name="LaButti K."/>
            <person name="Pangilinan J."/>
            <person name="Lipzen A."/>
            <person name="Riley R."/>
            <person name="Andreopoulos W."/>
            <person name="He G."/>
            <person name="Johnson J."/>
            <person name="Nolan M."/>
            <person name="Tritt A."/>
            <person name="Barry K.W."/>
            <person name="Grigoriev I.V."/>
            <person name="Nagy L.G."/>
            <person name="Hibbett D."/>
            <person name="Henrissat B."/>
            <person name="Matheny P.B."/>
            <person name="Labbe J."/>
            <person name="Martin F.M."/>
        </authorList>
    </citation>
    <scope>NUCLEOTIDE SEQUENCE</scope>
    <source>
        <strain evidence="1">FP105234-sp</strain>
    </source>
</reference>
<proteinExistence type="predicted"/>
<comment type="caution">
    <text evidence="1">The sequence shown here is derived from an EMBL/GenBank/DDBJ whole genome shotgun (WGS) entry which is preliminary data.</text>
</comment>
<protein>
    <submittedName>
        <fullName evidence="1">Uncharacterized protein</fullName>
    </submittedName>
</protein>
<dbReference type="EMBL" id="MU275840">
    <property type="protein sequence ID" value="KAI0053300.1"/>
    <property type="molecule type" value="Genomic_DNA"/>
</dbReference>
<name>A0ACB8SA62_9AGAM</name>
<organism evidence="1 2">
    <name type="scientific">Auriscalpium vulgare</name>
    <dbReference type="NCBI Taxonomy" id="40419"/>
    <lineage>
        <taxon>Eukaryota</taxon>
        <taxon>Fungi</taxon>
        <taxon>Dikarya</taxon>
        <taxon>Basidiomycota</taxon>
        <taxon>Agaricomycotina</taxon>
        <taxon>Agaricomycetes</taxon>
        <taxon>Russulales</taxon>
        <taxon>Auriscalpiaceae</taxon>
        <taxon>Auriscalpium</taxon>
    </lineage>
</organism>